<gene>
    <name evidence="2" type="ORF">TL08_26825</name>
</gene>
<accession>A0AAC9N050</accession>
<feature type="compositionally biased region" description="Low complexity" evidence="1">
    <location>
        <begin position="129"/>
        <end position="146"/>
    </location>
</feature>
<name>A0AAC9N050_9PSEU</name>
<proteinExistence type="predicted"/>
<protein>
    <submittedName>
        <fullName evidence="2">DUF397 family protein</fullName>
    </submittedName>
</protein>
<evidence type="ECO:0000313" key="3">
    <source>
        <dbReference type="Proteomes" id="UP000095210"/>
    </source>
</evidence>
<dbReference type="Proteomes" id="UP000095210">
    <property type="component" value="Chromosome"/>
</dbReference>
<reference evidence="3" key="1">
    <citation type="submission" date="2016-03" db="EMBL/GenBank/DDBJ databases">
        <title>Complete genome sequence of the type strain Actinoalloteichus hymeniacidonis DSM 45092.</title>
        <authorList>
            <person name="Schaffert L."/>
            <person name="Albersmeier A."/>
            <person name="Winkler A."/>
            <person name="Kalinowski J."/>
            <person name="Zotchev S."/>
            <person name="Ruckert C."/>
        </authorList>
    </citation>
    <scope>NUCLEOTIDE SEQUENCE [LARGE SCALE GENOMIC DNA]</scope>
    <source>
        <strain evidence="3">HPA177(T) (DSM 45092(T))</strain>
    </source>
</reference>
<evidence type="ECO:0000256" key="1">
    <source>
        <dbReference type="SAM" id="MobiDB-lite"/>
    </source>
</evidence>
<sequence>MTDVDQGSPEGGGVMRDRGVISGDERCRIQVLFGDRVVGVRYRGQLRGPVMLLTSQSWARFLRAVRRDEFFDFAVPEEFLARQRTPSIPERRGAYDPAEAPDAAEAGFGPAVLAGSVILGSARRGRFHTTTSAAPSTTPPMGSSAPVDRTGSPAGR</sequence>
<dbReference type="AlphaFoldDB" id="A0AAC9N050"/>
<feature type="region of interest" description="Disordered" evidence="1">
    <location>
        <begin position="126"/>
        <end position="156"/>
    </location>
</feature>
<keyword evidence="3" id="KW-1185">Reference proteome</keyword>
<dbReference type="KEGG" id="ahm:TL08_26825"/>
<organism evidence="2 3">
    <name type="scientific">Actinoalloteichus hymeniacidonis</name>
    <dbReference type="NCBI Taxonomy" id="340345"/>
    <lineage>
        <taxon>Bacteria</taxon>
        <taxon>Bacillati</taxon>
        <taxon>Actinomycetota</taxon>
        <taxon>Actinomycetes</taxon>
        <taxon>Pseudonocardiales</taxon>
        <taxon>Pseudonocardiaceae</taxon>
        <taxon>Actinoalloteichus</taxon>
    </lineage>
</organism>
<dbReference type="EMBL" id="CP014859">
    <property type="protein sequence ID" value="AOS66133.1"/>
    <property type="molecule type" value="Genomic_DNA"/>
</dbReference>
<evidence type="ECO:0000313" key="2">
    <source>
        <dbReference type="EMBL" id="AOS66133.1"/>
    </source>
</evidence>